<evidence type="ECO:0000313" key="3">
    <source>
        <dbReference type="Proteomes" id="UP000280792"/>
    </source>
</evidence>
<dbReference type="SUPFAM" id="SSF54285">
    <property type="entry name" value="MoaD/ThiS"/>
    <property type="match status" value="1"/>
</dbReference>
<dbReference type="CDD" id="cd17040">
    <property type="entry name" value="Ubl_MoaD_like"/>
    <property type="match status" value="1"/>
</dbReference>
<dbReference type="InterPro" id="IPR027798">
    <property type="entry name" value="Ub_Mut7C"/>
</dbReference>
<gene>
    <name evidence="2" type="ORF">D0544_06655</name>
</gene>
<dbReference type="EMBL" id="QWEZ01000001">
    <property type="protein sequence ID" value="RRJ84775.1"/>
    <property type="molecule type" value="Genomic_DNA"/>
</dbReference>
<keyword evidence="3" id="KW-1185">Reference proteome</keyword>
<dbReference type="RefSeq" id="WP_125015204.1">
    <property type="nucleotide sequence ID" value="NZ_QWEZ01000001.1"/>
</dbReference>
<evidence type="ECO:0000259" key="1">
    <source>
        <dbReference type="Pfam" id="PF14451"/>
    </source>
</evidence>
<sequence>MKVSIKLYASFGCFLPPGARNNRVEVDLASGTTVHQALERFSVPLQEAHLVVVNGVFICASERDAYLLKEGDTLAVWPAVAGG</sequence>
<comment type="caution">
    <text evidence="2">The sequence shown here is derived from an EMBL/GenBank/DDBJ whole genome shotgun (WGS) entry which is preliminary data.</text>
</comment>
<proteinExistence type="predicted"/>
<protein>
    <submittedName>
        <fullName evidence="2">MoaD/ThiS family protein</fullName>
    </submittedName>
</protein>
<reference evidence="2 3" key="1">
    <citation type="submission" date="2018-08" db="EMBL/GenBank/DDBJ databases">
        <authorList>
            <person name="Khan S.A."/>
        </authorList>
    </citation>
    <scope>NUCLEOTIDE SEQUENCE [LARGE SCALE GENOMIC DNA]</scope>
    <source>
        <strain evidence="2 3">GTF-13</strain>
    </source>
</reference>
<reference evidence="2 3" key="2">
    <citation type="submission" date="2018-12" db="EMBL/GenBank/DDBJ databases">
        <title>Simiduia agarivorans gen. nov., sp. nov., a marine, agarolytic bacterium isolated from shallow coastal water from Keelung, Taiwan.</title>
        <authorList>
            <person name="Shieh W.Y."/>
        </authorList>
    </citation>
    <scope>NUCLEOTIDE SEQUENCE [LARGE SCALE GENOMIC DNA]</scope>
    <source>
        <strain evidence="2 3">GTF-13</strain>
    </source>
</reference>
<dbReference type="Gene3D" id="3.10.20.30">
    <property type="match status" value="1"/>
</dbReference>
<dbReference type="AlphaFoldDB" id="A0A3P3VPW7"/>
<organism evidence="2 3">
    <name type="scientific">Aestuariirhabdus litorea</name>
    <dbReference type="NCBI Taxonomy" id="2528527"/>
    <lineage>
        <taxon>Bacteria</taxon>
        <taxon>Pseudomonadati</taxon>
        <taxon>Pseudomonadota</taxon>
        <taxon>Gammaproteobacteria</taxon>
        <taxon>Oceanospirillales</taxon>
        <taxon>Aestuariirhabdaceae</taxon>
        <taxon>Aestuariirhabdus</taxon>
    </lineage>
</organism>
<evidence type="ECO:0000313" key="2">
    <source>
        <dbReference type="EMBL" id="RRJ84775.1"/>
    </source>
</evidence>
<dbReference type="Pfam" id="PF14451">
    <property type="entry name" value="Ub-Mut7C"/>
    <property type="match status" value="1"/>
</dbReference>
<dbReference type="InterPro" id="IPR016155">
    <property type="entry name" value="Mopterin_synth/thiamin_S_b"/>
</dbReference>
<accession>A0A3P3VPW7</accession>
<name>A0A3P3VPW7_9GAMM</name>
<feature type="domain" description="Ubiquitin Mut7-C" evidence="1">
    <location>
        <begin position="3"/>
        <end position="79"/>
    </location>
</feature>
<dbReference type="InterPro" id="IPR012675">
    <property type="entry name" value="Beta-grasp_dom_sf"/>
</dbReference>
<dbReference type="Proteomes" id="UP000280792">
    <property type="component" value="Unassembled WGS sequence"/>
</dbReference>